<evidence type="ECO:0000313" key="1">
    <source>
        <dbReference type="EMBL" id="MFC3549996.1"/>
    </source>
</evidence>
<keyword evidence="2" id="KW-1185">Reference proteome</keyword>
<sequence>MAQIKIYGLAQTLDPIRAGLSDTIHSCLVDIFRLPVDKRFHRFFRLQREDFVFPGDRSAHYLIVEISCFEGRSAAAKKALIGALFERIKRNHGIASHDVEITITETPRWNWGIRGVSGDELGIDYRVCI</sequence>
<dbReference type="InterPro" id="IPR037479">
    <property type="entry name" value="Tauto_MSAD"/>
</dbReference>
<dbReference type="EMBL" id="JBHRXK010000001">
    <property type="protein sequence ID" value="MFC3549996.1"/>
    <property type="molecule type" value="Genomic_DNA"/>
</dbReference>
<comment type="caution">
    <text evidence="1">The sequence shown here is derived from an EMBL/GenBank/DDBJ whole genome shotgun (WGS) entry which is preliminary data.</text>
</comment>
<dbReference type="Gene3D" id="3.30.429.10">
    <property type="entry name" value="Macrophage Migration Inhibitory Factor"/>
    <property type="match status" value="1"/>
</dbReference>
<evidence type="ECO:0000313" key="2">
    <source>
        <dbReference type="Proteomes" id="UP001595740"/>
    </source>
</evidence>
<organism evidence="1 2">
    <name type="scientific">Lysobacter cavernae</name>
    <dbReference type="NCBI Taxonomy" id="1685901"/>
    <lineage>
        <taxon>Bacteria</taxon>
        <taxon>Pseudomonadati</taxon>
        <taxon>Pseudomonadota</taxon>
        <taxon>Gammaproteobacteria</taxon>
        <taxon>Lysobacterales</taxon>
        <taxon>Lysobacteraceae</taxon>
        <taxon>Lysobacter</taxon>
    </lineage>
</organism>
<accession>A0ABV7RK15</accession>
<dbReference type="PANTHER" id="PTHR38460:SF1">
    <property type="entry name" value="TAUTOMERASE YOLI-RELATED"/>
    <property type="match status" value="1"/>
</dbReference>
<name>A0ABV7RK15_9GAMM</name>
<dbReference type="SUPFAM" id="SSF55331">
    <property type="entry name" value="Tautomerase/MIF"/>
    <property type="match status" value="1"/>
</dbReference>
<dbReference type="InterPro" id="IPR014347">
    <property type="entry name" value="Tautomerase/MIF_sf"/>
</dbReference>
<proteinExistence type="predicted"/>
<dbReference type="RefSeq" id="WP_386757410.1">
    <property type="nucleotide sequence ID" value="NZ_JBHRXK010000001.1"/>
</dbReference>
<gene>
    <name evidence="1" type="ORF">ACFOLC_03100</name>
</gene>
<dbReference type="Proteomes" id="UP001595740">
    <property type="component" value="Unassembled WGS sequence"/>
</dbReference>
<reference evidence="2" key="1">
    <citation type="journal article" date="2019" name="Int. J. Syst. Evol. Microbiol.">
        <title>The Global Catalogue of Microorganisms (GCM) 10K type strain sequencing project: providing services to taxonomists for standard genome sequencing and annotation.</title>
        <authorList>
            <consortium name="The Broad Institute Genomics Platform"/>
            <consortium name="The Broad Institute Genome Sequencing Center for Infectious Disease"/>
            <person name="Wu L."/>
            <person name="Ma J."/>
        </authorList>
    </citation>
    <scope>NUCLEOTIDE SEQUENCE [LARGE SCALE GENOMIC DNA]</scope>
    <source>
        <strain evidence="2">KCTC 42875</strain>
    </source>
</reference>
<dbReference type="Pfam" id="PF14552">
    <property type="entry name" value="Tautomerase_2"/>
    <property type="match status" value="1"/>
</dbReference>
<protein>
    <submittedName>
        <fullName evidence="1">Tautomerase family protein</fullName>
    </submittedName>
</protein>
<dbReference type="PANTHER" id="PTHR38460">
    <property type="entry name" value="TAUTOMERASE YOLI-RELATED"/>
    <property type="match status" value="1"/>
</dbReference>